<feature type="domain" description="Cytochrome c" evidence="6">
    <location>
        <begin position="178"/>
        <end position="356"/>
    </location>
</feature>
<name>A0A2S9YTR0_9BACT</name>
<evidence type="ECO:0000256" key="1">
    <source>
        <dbReference type="ARBA" id="ARBA00022617"/>
    </source>
</evidence>
<gene>
    <name evidence="7" type="ORF">ENSA7_17620</name>
</gene>
<evidence type="ECO:0000256" key="2">
    <source>
        <dbReference type="ARBA" id="ARBA00022723"/>
    </source>
</evidence>
<comment type="caution">
    <text evidence="7">The sequence shown here is derived from an EMBL/GenBank/DDBJ whole genome shotgun (WGS) entry which is preliminary data.</text>
</comment>
<evidence type="ECO:0000313" key="7">
    <source>
        <dbReference type="EMBL" id="PRQ08476.1"/>
    </source>
</evidence>
<dbReference type="EMBL" id="PVNL01000041">
    <property type="protein sequence ID" value="PRQ08476.1"/>
    <property type="molecule type" value="Genomic_DNA"/>
</dbReference>
<evidence type="ECO:0000256" key="5">
    <source>
        <dbReference type="SAM" id="Phobius"/>
    </source>
</evidence>
<proteinExistence type="predicted"/>
<dbReference type="RefSeq" id="WP_106088790.1">
    <property type="nucleotide sequence ID" value="NZ_PVNL01000041.1"/>
</dbReference>
<dbReference type="InterPro" id="IPR009056">
    <property type="entry name" value="Cyt_c-like_dom"/>
</dbReference>
<feature type="transmembrane region" description="Helical" evidence="5">
    <location>
        <begin position="49"/>
        <end position="69"/>
    </location>
</feature>
<evidence type="ECO:0000259" key="6">
    <source>
        <dbReference type="PROSITE" id="PS51007"/>
    </source>
</evidence>
<dbReference type="GO" id="GO:0046872">
    <property type="term" value="F:metal ion binding"/>
    <property type="evidence" value="ECO:0007669"/>
    <property type="project" value="UniProtKB-KW"/>
</dbReference>
<reference evidence="7 8" key="1">
    <citation type="submission" date="2018-03" db="EMBL/GenBank/DDBJ databases">
        <title>Draft Genome Sequences of the Obligatory Marine Myxobacteria Enhygromyxa salina SWB007.</title>
        <authorList>
            <person name="Poehlein A."/>
            <person name="Moghaddam J.A."/>
            <person name="Harms H."/>
            <person name="Alanjari M."/>
            <person name="Koenig G.M."/>
            <person name="Daniel R."/>
            <person name="Schaeberle T.F."/>
        </authorList>
    </citation>
    <scope>NUCLEOTIDE SEQUENCE [LARGE SCALE GENOMIC DNA]</scope>
    <source>
        <strain evidence="7 8">SWB007</strain>
    </source>
</reference>
<organism evidence="7 8">
    <name type="scientific">Enhygromyxa salina</name>
    <dbReference type="NCBI Taxonomy" id="215803"/>
    <lineage>
        <taxon>Bacteria</taxon>
        <taxon>Pseudomonadati</taxon>
        <taxon>Myxococcota</taxon>
        <taxon>Polyangia</taxon>
        <taxon>Nannocystales</taxon>
        <taxon>Nannocystaceae</taxon>
        <taxon>Enhygromyxa</taxon>
    </lineage>
</organism>
<accession>A0A2S9YTR0</accession>
<feature type="transmembrane region" description="Helical" evidence="5">
    <location>
        <begin position="119"/>
        <end position="137"/>
    </location>
</feature>
<dbReference type="Gene3D" id="1.10.760.10">
    <property type="entry name" value="Cytochrome c-like domain"/>
    <property type="match status" value="2"/>
</dbReference>
<dbReference type="Proteomes" id="UP000238823">
    <property type="component" value="Unassembled WGS sequence"/>
</dbReference>
<keyword evidence="5" id="KW-1133">Transmembrane helix</keyword>
<dbReference type="OrthoDB" id="258660at2"/>
<dbReference type="GO" id="GO:0009055">
    <property type="term" value="F:electron transfer activity"/>
    <property type="evidence" value="ECO:0007669"/>
    <property type="project" value="InterPro"/>
</dbReference>
<feature type="transmembrane region" description="Helical" evidence="5">
    <location>
        <begin position="6"/>
        <end position="28"/>
    </location>
</feature>
<keyword evidence="5" id="KW-0812">Transmembrane</keyword>
<protein>
    <recommendedName>
        <fullName evidence="6">Cytochrome c domain-containing protein</fullName>
    </recommendedName>
</protein>
<dbReference type="InterPro" id="IPR036909">
    <property type="entry name" value="Cyt_c-like_dom_sf"/>
</dbReference>
<keyword evidence="2 4" id="KW-0479">Metal-binding</keyword>
<dbReference type="GO" id="GO:0020037">
    <property type="term" value="F:heme binding"/>
    <property type="evidence" value="ECO:0007669"/>
    <property type="project" value="InterPro"/>
</dbReference>
<dbReference type="PROSITE" id="PS51007">
    <property type="entry name" value="CYTC"/>
    <property type="match status" value="1"/>
</dbReference>
<sequence>MSTSVSMWLGVLFLVLAIVAVLLQAWLWGPKFWNETLKKTEAPKAWLRVHAAVGYVYGIIYVVMMWNMFPRLWQYQYELPARTVIHAVVAITLGVLLITKIMILVFFRHFEEALPRFGFGLLLCSVLLITLSVPHAARALDLQGRIGDPDNIARVEKVLAEIEFGEGAPTVEDLVAKKGLQRGRDLLVNKCVSCHDMRTILSTPRTGARWHDLVVRMQEKPDPFSSNPLATKEVPYVTAYLIAITPDIQASRKRKVEQERERDAVQEATVAAMAKAPAAAEASADTSGPSLAVDADKAKAILTSRCTDCHELDEVEAHGGGDVANWSKVISDMVEEGAEITEDEAMVLAPYLAQTYPAQ</sequence>
<evidence type="ECO:0000256" key="4">
    <source>
        <dbReference type="PROSITE-ProRule" id="PRU00433"/>
    </source>
</evidence>
<dbReference type="SUPFAM" id="SSF46626">
    <property type="entry name" value="Cytochrome c"/>
    <property type="match status" value="1"/>
</dbReference>
<feature type="transmembrane region" description="Helical" evidence="5">
    <location>
        <begin position="84"/>
        <end position="107"/>
    </location>
</feature>
<evidence type="ECO:0000313" key="8">
    <source>
        <dbReference type="Proteomes" id="UP000238823"/>
    </source>
</evidence>
<keyword evidence="3 4" id="KW-0408">Iron</keyword>
<keyword evidence="1 4" id="KW-0349">Heme</keyword>
<dbReference type="AlphaFoldDB" id="A0A2S9YTR0"/>
<keyword evidence="5" id="KW-0472">Membrane</keyword>
<evidence type="ECO:0000256" key="3">
    <source>
        <dbReference type="ARBA" id="ARBA00023004"/>
    </source>
</evidence>